<dbReference type="Gene3D" id="3.40.395.10">
    <property type="entry name" value="Adenoviral Proteinase, Chain A"/>
    <property type="match status" value="1"/>
</dbReference>
<feature type="region of interest" description="Disordered" evidence="4">
    <location>
        <begin position="235"/>
        <end position="267"/>
    </location>
</feature>
<evidence type="ECO:0000256" key="4">
    <source>
        <dbReference type="SAM" id="MobiDB-lite"/>
    </source>
</evidence>
<dbReference type="InterPro" id="IPR038765">
    <property type="entry name" value="Papain-like_cys_pep_sf"/>
</dbReference>
<comment type="similarity">
    <text evidence="1">Belongs to the peptidase C48 family.</text>
</comment>
<dbReference type="Proteomes" id="UP000695022">
    <property type="component" value="Unplaced"/>
</dbReference>
<dbReference type="SUPFAM" id="SSF54001">
    <property type="entry name" value="Cysteine proteinases"/>
    <property type="match status" value="1"/>
</dbReference>
<reference evidence="7" key="1">
    <citation type="submission" date="2025-08" db="UniProtKB">
        <authorList>
            <consortium name="RefSeq"/>
        </authorList>
    </citation>
    <scope>IDENTIFICATION</scope>
</reference>
<dbReference type="PROSITE" id="PS50600">
    <property type="entry name" value="ULP_PROTEASE"/>
    <property type="match status" value="1"/>
</dbReference>
<evidence type="ECO:0000259" key="5">
    <source>
        <dbReference type="PROSITE" id="PS50600"/>
    </source>
</evidence>
<name>A0ABM1ED53_PRICU</name>
<evidence type="ECO:0000256" key="3">
    <source>
        <dbReference type="ARBA" id="ARBA00022801"/>
    </source>
</evidence>
<feature type="domain" description="Ubiquitin-like protease family profile" evidence="5">
    <location>
        <begin position="1"/>
        <end position="108"/>
    </location>
</feature>
<proteinExistence type="inferred from homology"/>
<keyword evidence="2" id="KW-0645">Protease</keyword>
<evidence type="ECO:0000256" key="1">
    <source>
        <dbReference type="ARBA" id="ARBA00005234"/>
    </source>
</evidence>
<keyword evidence="3" id="KW-0378">Hydrolase</keyword>
<dbReference type="RefSeq" id="XP_014670124.1">
    <property type="nucleotide sequence ID" value="XM_014814638.1"/>
</dbReference>
<dbReference type="GeneID" id="106811105"/>
<accession>A0ABM1ED53</accession>
<evidence type="ECO:0000256" key="2">
    <source>
        <dbReference type="ARBA" id="ARBA00022670"/>
    </source>
</evidence>
<dbReference type="Pfam" id="PF02902">
    <property type="entry name" value="Peptidase_C48"/>
    <property type="match status" value="1"/>
</dbReference>
<evidence type="ECO:0000313" key="6">
    <source>
        <dbReference type="Proteomes" id="UP000695022"/>
    </source>
</evidence>
<protein>
    <submittedName>
        <fullName evidence="7">Uncharacterized protein LOC106811105</fullName>
    </submittedName>
</protein>
<keyword evidence="6" id="KW-1185">Reference proteome</keyword>
<evidence type="ECO:0000313" key="7">
    <source>
        <dbReference type="RefSeq" id="XP_014670124.1"/>
    </source>
</evidence>
<organism evidence="6 7">
    <name type="scientific">Priapulus caudatus</name>
    <name type="common">Priapulid worm</name>
    <dbReference type="NCBI Taxonomy" id="37621"/>
    <lineage>
        <taxon>Eukaryota</taxon>
        <taxon>Metazoa</taxon>
        <taxon>Ecdysozoa</taxon>
        <taxon>Scalidophora</taxon>
        <taxon>Priapulida</taxon>
        <taxon>Priapulimorpha</taxon>
        <taxon>Priapulimorphida</taxon>
        <taxon>Priapulidae</taxon>
        <taxon>Priapulus</taxon>
    </lineage>
</organism>
<gene>
    <name evidence="7" type="primary">LOC106811105</name>
</gene>
<dbReference type="InterPro" id="IPR003653">
    <property type="entry name" value="Peptidase_C48_C"/>
</dbReference>
<sequence>MPPNCFLEENLVDFHHPCFLAPVNVIDQHWILLWADLTSGATCLVDPLEANSTPDHEQLLRRLLPRLQTWADLSGFVFPLHQTNPPPHQLQPNSHDCGAFVAVYAERIAGNLPLALISTEEICDVRIRMHAHLETPPGTPALLDELPPDTMELPLPAALDQSPVPPDWSPPPHPVAAVVETQPSLTDPVGEDGALHGPQSCCEFWSARFDACASLEDLERDIGELSSAWLDRTRRHLKEQDPGPTRVARPQQGQTRRPPFMVPPVYV</sequence>